<sequence length="796" mass="89237">MPVLYGRCAGIWMAFLLMLPAGVWAQQLCQVKIRLIHANDSSAIPFARIIIADLNGKTVASAVTDQQGVSMVNLADTFSSKVRVQCKPLGFEAYRSAPLSFDRQMHHVIVLALSRLPVQLSAVNIFQQQLTKDVDKLVYRVKQDQFSGGTGSAELFTRLPGVTMVSGAVKLNGRSGVLILIDGKGEFKSQSEQLAYLATLSADQVDKIEIMAFPSSRYDASISSVINVITRKERSIASIRANYSQPLYMVTGDFGSGMPSGGMSANLNFKIRKIKTTFVLNTGNQRGLEKSSGENVVYDQFRFTSQRYAQTAAFRIAPGLSMDYDINKRSSAGIEADISFTPSTISNVSEHYTFSNYSNAAKDSVITAENRYRGERKSIRTAASYKYLLNEKKNSHLYANFIYVHNPAVNTNSIARVSDINGASFAGNYLRNTTSIYNGSVILSDVLKAAWVSTEFGAKLNALENSTKQVLNGGNADFHYRERIGSLFFSARWKLGKYQLISGLRSEWVNADAVFRQAGKDETAERNYFKVYPNLVIQHDFSSNLNASLGYTKKIRRPLMGDINPSQQVMSNFRTQSGNIGFVPAYFDRIEGQLTYKQLVVTLYYESSSNRRVFIPEKDKPFEFKAANVGQMKQYGMAAYQSFHISKWFSSEVNVNYAYSTYHAPGLSYRFDNTNLFEISSTNDFTISDRTRIQATIYYNAKMNLEYATYGDYYSSSLTLKQILLKNKLFLNLSVNDPAGIEKVRASTFYPSQTDISAAISNNRTFSLQVVYNFPLGQKFRRQVYKNRTDGEIRDQ</sequence>
<dbReference type="InterPro" id="IPR041700">
    <property type="entry name" value="OMP_b-brl_3"/>
</dbReference>
<evidence type="ECO:0000259" key="1">
    <source>
        <dbReference type="Pfam" id="PF14905"/>
    </source>
</evidence>
<comment type="caution">
    <text evidence="2">The sequence shown here is derived from an EMBL/GenBank/DDBJ whole genome shotgun (WGS) entry which is preliminary data.</text>
</comment>
<dbReference type="SUPFAM" id="SSF56935">
    <property type="entry name" value="Porins"/>
    <property type="match status" value="1"/>
</dbReference>
<evidence type="ECO:0000313" key="2">
    <source>
        <dbReference type="EMBL" id="NSL88820.1"/>
    </source>
</evidence>
<accession>A0A9Q5GMP2</accession>
<feature type="domain" description="Outer membrane protein beta-barrel" evidence="1">
    <location>
        <begin position="383"/>
        <end position="772"/>
    </location>
</feature>
<protein>
    <submittedName>
        <fullName evidence="2">Outer membrane beta-barrel protein</fullName>
    </submittedName>
</protein>
<reference evidence="2" key="1">
    <citation type="submission" date="2020-05" db="EMBL/GenBank/DDBJ databases">
        <title>Chitinophaga laudate sp. nov., isolated from a tropical peat swamp.</title>
        <authorList>
            <person name="Goh C.B.S."/>
            <person name="Lee M.S."/>
            <person name="Parimannan S."/>
            <person name="Pasbakhsh P."/>
            <person name="Yule C.M."/>
            <person name="Rajandas H."/>
            <person name="Loke S."/>
            <person name="Croft L."/>
            <person name="Tan J.B.L."/>
        </authorList>
    </citation>
    <scope>NUCLEOTIDE SEQUENCE</scope>
    <source>
        <strain evidence="2">Mgbs1</strain>
    </source>
</reference>
<dbReference type="PANTHER" id="PTHR40980:SF4">
    <property type="entry name" value="TONB-DEPENDENT RECEPTOR-LIKE BETA-BARREL DOMAIN-CONTAINING PROTEIN"/>
    <property type="match status" value="1"/>
</dbReference>
<keyword evidence="3" id="KW-1185">Reference proteome</keyword>
<dbReference type="AlphaFoldDB" id="A0A9Q5GMP2"/>
<dbReference type="Pfam" id="PF14905">
    <property type="entry name" value="OMP_b-brl_3"/>
    <property type="match status" value="1"/>
</dbReference>
<dbReference type="EMBL" id="RIAR02000001">
    <property type="protein sequence ID" value="NSL88820.1"/>
    <property type="molecule type" value="Genomic_DNA"/>
</dbReference>
<dbReference type="PANTHER" id="PTHR40980">
    <property type="entry name" value="PLUG DOMAIN-CONTAINING PROTEIN"/>
    <property type="match status" value="1"/>
</dbReference>
<gene>
    <name evidence="2" type="ORF">ECE50_018400</name>
</gene>
<organism evidence="2 3">
    <name type="scientific">Chitinophaga solisilvae</name>
    <dbReference type="NCBI Taxonomy" id="1233460"/>
    <lineage>
        <taxon>Bacteria</taxon>
        <taxon>Pseudomonadati</taxon>
        <taxon>Bacteroidota</taxon>
        <taxon>Chitinophagia</taxon>
        <taxon>Chitinophagales</taxon>
        <taxon>Chitinophagaceae</taxon>
        <taxon>Chitinophaga</taxon>
    </lineage>
</organism>
<proteinExistence type="predicted"/>
<name>A0A9Q5GMP2_9BACT</name>
<dbReference type="Proteomes" id="UP000281028">
    <property type="component" value="Unassembled WGS sequence"/>
</dbReference>
<evidence type="ECO:0000313" key="3">
    <source>
        <dbReference type="Proteomes" id="UP000281028"/>
    </source>
</evidence>